<dbReference type="Gene3D" id="3.30.1370.100">
    <property type="entry name" value="MutL, C-terminal domain, regulatory subdomain"/>
    <property type="match status" value="1"/>
</dbReference>
<dbReference type="SUPFAM" id="SSF118116">
    <property type="entry name" value="DNA mismatch repair protein MutL"/>
    <property type="match status" value="1"/>
</dbReference>
<evidence type="ECO:0000256" key="4">
    <source>
        <dbReference type="HAMAP-Rule" id="MF_00149"/>
    </source>
</evidence>
<feature type="region of interest" description="Disordered" evidence="5">
    <location>
        <begin position="330"/>
        <end position="429"/>
    </location>
</feature>
<dbReference type="PROSITE" id="PS00058">
    <property type="entry name" value="DNA_MISMATCH_REPAIR_1"/>
    <property type="match status" value="1"/>
</dbReference>
<dbReference type="InterPro" id="IPR020667">
    <property type="entry name" value="DNA_mismatch_repair_MutL"/>
</dbReference>
<proteinExistence type="inferred from homology"/>
<evidence type="ECO:0000313" key="9">
    <source>
        <dbReference type="Proteomes" id="UP000035553"/>
    </source>
</evidence>
<dbReference type="PANTHER" id="PTHR10073:SF12">
    <property type="entry name" value="DNA MISMATCH REPAIR PROTEIN MLH1"/>
    <property type="match status" value="1"/>
</dbReference>
<dbReference type="CDD" id="cd00782">
    <property type="entry name" value="MutL_Trans"/>
    <property type="match status" value="1"/>
</dbReference>
<feature type="domain" description="MutL C-terminal dimerisation" evidence="6">
    <location>
        <begin position="433"/>
        <end position="575"/>
    </location>
</feature>
<dbReference type="GO" id="GO:0005524">
    <property type="term" value="F:ATP binding"/>
    <property type="evidence" value="ECO:0007669"/>
    <property type="project" value="InterPro"/>
</dbReference>
<dbReference type="InterPro" id="IPR042120">
    <property type="entry name" value="MutL_C_dimsub"/>
</dbReference>
<dbReference type="Gene3D" id="3.30.565.10">
    <property type="entry name" value="Histidine kinase-like ATPase, C-terminal domain"/>
    <property type="match status" value="1"/>
</dbReference>
<dbReference type="CDD" id="cd16926">
    <property type="entry name" value="HATPase_MutL-MLH-PMS-like"/>
    <property type="match status" value="1"/>
</dbReference>
<dbReference type="GO" id="GO:0006298">
    <property type="term" value="P:mismatch repair"/>
    <property type="evidence" value="ECO:0007669"/>
    <property type="project" value="UniProtKB-UniRule"/>
</dbReference>
<evidence type="ECO:0000259" key="6">
    <source>
        <dbReference type="SMART" id="SM00853"/>
    </source>
</evidence>
<feature type="domain" description="DNA mismatch repair protein S5" evidence="7">
    <location>
        <begin position="208"/>
        <end position="326"/>
    </location>
</feature>
<dbReference type="InterPro" id="IPR036890">
    <property type="entry name" value="HATPase_C_sf"/>
</dbReference>
<dbReference type="InterPro" id="IPR037198">
    <property type="entry name" value="MutL_C_sf"/>
</dbReference>
<dbReference type="OrthoDB" id="9763467at2"/>
<dbReference type="Gene3D" id="3.30.230.10">
    <property type="match status" value="1"/>
</dbReference>
<dbReference type="InterPro" id="IPR014762">
    <property type="entry name" value="DNA_mismatch_repair_CS"/>
</dbReference>
<keyword evidence="2 4" id="KW-0227">DNA damage</keyword>
<dbReference type="InterPro" id="IPR038973">
    <property type="entry name" value="MutL/Mlh/Pms-like"/>
</dbReference>
<sequence>MGVIKRLSETLANKIAAGEVVERPASVVKELVENAIDAEASSVLIEIEEGGLKSMKVTDDGRGFAPEDCRIAFERHATSKIHEDSDLFHIATLGFRGEALPSISAVSHLELTTSDGEHPGTHLVLQGGHVIADGLAQSRRGTSIKVEGLFYNTPARLKYLKSIHTELGKMTDVVNRMALAYPHVRFTLIHEQKTIFQSNGSGQLSHVLAAIYGVRTAKAAFPFSGKSLDFKVEGLAVHPQISRAGRQYVYIFINNRFIRNYPIFNSIMDGYHTLMMIGRYPICVLHIQMDPSLVDVNVHPAKLEARISKEKELCALISESIRSAFHRERLIPSVTGKPHSRASKPKNEQQTLDFSPTAVTGPDLSEPIEHSEQTQTEKAFSEQVHEPETHTFSSQMAGKDESATTLEQSVQDTSDVEDSPSDEPQRRMPKLYPIGQMHGTYIFAQNEDGLYIIDQHAAQERIKYEFFREKVGETAREVQQLLVPMTFDFSASEYETVTEYQDYLQEIGLNFESFGTRSLIIRSYPTWLPEGREEEMINDIVHQLIETGKVSIKKLREKLAKMMACKRSIKANHYLRPDEIQALLDSLSKAQDPFTCPHGRPVLVHFTPYEMEKMFKRIQ</sequence>
<dbReference type="FunFam" id="3.30.1370.100:FF:000004">
    <property type="entry name" value="DNA mismatch repair endonuclease MutL"/>
    <property type="match status" value="1"/>
</dbReference>
<comment type="caution">
    <text evidence="8">The sequence shown here is derived from an EMBL/GenBank/DDBJ whole genome shotgun (WGS) entry which is preliminary data.</text>
</comment>
<dbReference type="NCBIfam" id="TIGR00585">
    <property type="entry name" value="mutl"/>
    <property type="match status" value="1"/>
</dbReference>
<dbReference type="FunFam" id="3.30.565.10:FF:000003">
    <property type="entry name" value="DNA mismatch repair endonuclease MutL"/>
    <property type="match status" value="1"/>
</dbReference>
<name>A0A0U1QMG2_9BACL</name>
<dbReference type="Pfam" id="PF01119">
    <property type="entry name" value="DNA_mis_repair"/>
    <property type="match status" value="1"/>
</dbReference>
<keyword evidence="3 4" id="KW-0234">DNA repair</keyword>
<dbReference type="SUPFAM" id="SSF54211">
    <property type="entry name" value="Ribosomal protein S5 domain 2-like"/>
    <property type="match status" value="1"/>
</dbReference>
<evidence type="ECO:0000313" key="8">
    <source>
        <dbReference type="EMBL" id="KLI01989.1"/>
    </source>
</evidence>
<dbReference type="STRING" id="1069536.SINU_10620"/>
<evidence type="ECO:0000256" key="1">
    <source>
        <dbReference type="ARBA" id="ARBA00006082"/>
    </source>
</evidence>
<dbReference type="EMBL" id="AFVQ02000146">
    <property type="protein sequence ID" value="KLI01989.1"/>
    <property type="molecule type" value="Genomic_DNA"/>
</dbReference>
<evidence type="ECO:0000259" key="7">
    <source>
        <dbReference type="SMART" id="SM01340"/>
    </source>
</evidence>
<keyword evidence="9" id="KW-1185">Reference proteome</keyword>
<dbReference type="GO" id="GO:0016887">
    <property type="term" value="F:ATP hydrolysis activity"/>
    <property type="evidence" value="ECO:0007669"/>
    <property type="project" value="InterPro"/>
</dbReference>
<protein>
    <recommendedName>
        <fullName evidence="4">DNA mismatch repair protein MutL</fullName>
    </recommendedName>
</protein>
<dbReference type="InterPro" id="IPR014790">
    <property type="entry name" value="MutL_C"/>
</dbReference>
<dbReference type="InterPro" id="IPR013507">
    <property type="entry name" value="DNA_mismatch_S5_2-like"/>
</dbReference>
<dbReference type="PANTHER" id="PTHR10073">
    <property type="entry name" value="DNA MISMATCH REPAIR PROTEIN MLH, PMS, MUTL"/>
    <property type="match status" value="1"/>
</dbReference>
<feature type="compositionally biased region" description="Polar residues" evidence="5">
    <location>
        <begin position="348"/>
        <end position="358"/>
    </location>
</feature>
<evidence type="ECO:0000256" key="5">
    <source>
        <dbReference type="SAM" id="MobiDB-lite"/>
    </source>
</evidence>
<dbReference type="GO" id="GO:0032300">
    <property type="term" value="C:mismatch repair complex"/>
    <property type="evidence" value="ECO:0007669"/>
    <property type="project" value="InterPro"/>
</dbReference>
<dbReference type="Gene3D" id="3.30.1540.20">
    <property type="entry name" value="MutL, C-terminal domain, dimerisation subdomain"/>
    <property type="match status" value="1"/>
</dbReference>
<dbReference type="GO" id="GO:0140664">
    <property type="term" value="F:ATP-dependent DNA damage sensor activity"/>
    <property type="evidence" value="ECO:0007669"/>
    <property type="project" value="InterPro"/>
</dbReference>
<accession>A0A0U1QMG2</accession>
<dbReference type="Pfam" id="PF08676">
    <property type="entry name" value="MutL_C"/>
    <property type="match status" value="1"/>
</dbReference>
<dbReference type="HAMAP" id="MF_00149">
    <property type="entry name" value="DNA_mis_repair"/>
    <property type="match status" value="1"/>
</dbReference>
<comment type="similarity">
    <text evidence="1 4">Belongs to the DNA mismatch repair MutL/HexB family.</text>
</comment>
<dbReference type="InterPro" id="IPR020568">
    <property type="entry name" value="Ribosomal_Su5_D2-typ_SF"/>
</dbReference>
<dbReference type="SMART" id="SM00853">
    <property type="entry name" value="MutL_C"/>
    <property type="match status" value="1"/>
</dbReference>
<dbReference type="SUPFAM" id="SSF55874">
    <property type="entry name" value="ATPase domain of HSP90 chaperone/DNA topoisomerase II/histidine kinase"/>
    <property type="match status" value="1"/>
</dbReference>
<dbReference type="Proteomes" id="UP000035553">
    <property type="component" value="Unassembled WGS sequence"/>
</dbReference>
<dbReference type="SMART" id="SM01340">
    <property type="entry name" value="DNA_mis_repair"/>
    <property type="match status" value="1"/>
</dbReference>
<dbReference type="GO" id="GO:0030983">
    <property type="term" value="F:mismatched DNA binding"/>
    <property type="evidence" value="ECO:0007669"/>
    <property type="project" value="InterPro"/>
</dbReference>
<gene>
    <name evidence="4" type="primary">mutL</name>
    <name evidence="8" type="ORF">SINU_10620</name>
</gene>
<dbReference type="NCBIfam" id="NF000950">
    <property type="entry name" value="PRK00095.1-3"/>
    <property type="match status" value="1"/>
</dbReference>
<feature type="compositionally biased region" description="Basic and acidic residues" evidence="5">
    <location>
        <begin position="379"/>
        <end position="389"/>
    </location>
</feature>
<dbReference type="InterPro" id="IPR014721">
    <property type="entry name" value="Ribsml_uS5_D2-typ_fold_subgr"/>
</dbReference>
<dbReference type="InterPro" id="IPR042121">
    <property type="entry name" value="MutL_C_regsub"/>
</dbReference>
<dbReference type="InterPro" id="IPR002099">
    <property type="entry name" value="MutL/Mlh/PMS"/>
</dbReference>
<reference evidence="8 9" key="1">
    <citation type="journal article" date="2011" name="J. Bacteriol.">
        <title>Draft genome sequence of Sporolactobacillus inulinus strain CASD, an efficient D-lactic acid-producing bacterium with high-concentration lactate tolerance capability.</title>
        <authorList>
            <person name="Yu B."/>
            <person name="Su F."/>
            <person name="Wang L."/>
            <person name="Xu K."/>
            <person name="Zhao B."/>
            <person name="Xu P."/>
        </authorList>
    </citation>
    <scope>NUCLEOTIDE SEQUENCE [LARGE SCALE GENOMIC DNA]</scope>
    <source>
        <strain evidence="8 9">CASD</strain>
    </source>
</reference>
<dbReference type="Pfam" id="PF13589">
    <property type="entry name" value="HATPase_c_3"/>
    <property type="match status" value="1"/>
</dbReference>
<comment type="function">
    <text evidence="4">This protein is involved in the repair of mismatches in DNA. It is required for dam-dependent methyl-directed DNA mismatch repair. May act as a 'molecular matchmaker', a protein that promotes the formation of a stable complex between two or more DNA-binding proteins in an ATP-dependent manner without itself being part of a final effector complex.</text>
</comment>
<evidence type="ECO:0000256" key="3">
    <source>
        <dbReference type="ARBA" id="ARBA00023204"/>
    </source>
</evidence>
<dbReference type="AlphaFoldDB" id="A0A0U1QMG2"/>
<feature type="compositionally biased region" description="Polar residues" evidence="5">
    <location>
        <begin position="403"/>
        <end position="413"/>
    </location>
</feature>
<organism evidence="8 9">
    <name type="scientific">Sporolactobacillus inulinus CASD</name>
    <dbReference type="NCBI Taxonomy" id="1069536"/>
    <lineage>
        <taxon>Bacteria</taxon>
        <taxon>Bacillati</taxon>
        <taxon>Bacillota</taxon>
        <taxon>Bacilli</taxon>
        <taxon>Bacillales</taxon>
        <taxon>Sporolactobacillaceae</taxon>
        <taxon>Sporolactobacillus</taxon>
    </lineage>
</organism>
<dbReference type="RefSeq" id="WP_010023055.1">
    <property type="nucleotide sequence ID" value="NZ_AFVQ02000146.1"/>
</dbReference>
<evidence type="ECO:0000256" key="2">
    <source>
        <dbReference type="ARBA" id="ARBA00022763"/>
    </source>
</evidence>